<dbReference type="OrthoDB" id="27187at2759"/>
<evidence type="ECO:0000313" key="10">
    <source>
        <dbReference type="Proteomes" id="UP000663699"/>
    </source>
</evidence>
<gene>
    <name evidence="9" type="ORF">MERGE_000425</name>
</gene>
<dbReference type="PANTHER" id="PTHR14418:SF5">
    <property type="entry name" value="CONDENSIN COMPLEX SUBUNIT 3"/>
    <property type="match status" value="1"/>
</dbReference>
<organism evidence="9 10">
    <name type="scientific">Pneumocystis wakefieldiae</name>
    <dbReference type="NCBI Taxonomy" id="38082"/>
    <lineage>
        <taxon>Eukaryota</taxon>
        <taxon>Fungi</taxon>
        <taxon>Dikarya</taxon>
        <taxon>Ascomycota</taxon>
        <taxon>Taphrinomycotina</taxon>
        <taxon>Pneumocystomycetes</taxon>
        <taxon>Pneumocystaceae</taxon>
        <taxon>Pneumocystis</taxon>
    </lineage>
</organism>
<evidence type="ECO:0000313" key="9">
    <source>
        <dbReference type="EMBL" id="QSL64269.1"/>
    </source>
</evidence>
<accession>A0A899FYB9</accession>
<dbReference type="Gene3D" id="1.25.10.10">
    <property type="entry name" value="Leucine-rich Repeat Variant"/>
    <property type="match status" value="1"/>
</dbReference>
<keyword evidence="6" id="KW-0226">DNA condensation</keyword>
<dbReference type="AlphaFoldDB" id="A0A899FYB9"/>
<dbReference type="EMBL" id="CP054532">
    <property type="protein sequence ID" value="QSL64269.1"/>
    <property type="molecule type" value="Genomic_DNA"/>
</dbReference>
<dbReference type="InterPro" id="IPR016024">
    <property type="entry name" value="ARM-type_fold"/>
</dbReference>
<comment type="similarity">
    <text evidence="2">Belongs to the CND3 (condensin subunit 3) family.</text>
</comment>
<dbReference type="Pfam" id="PF12719">
    <property type="entry name" value="Cnd3"/>
    <property type="match status" value="1"/>
</dbReference>
<dbReference type="GO" id="GO:0000796">
    <property type="term" value="C:condensin complex"/>
    <property type="evidence" value="ECO:0007669"/>
    <property type="project" value="InterPro"/>
</dbReference>
<evidence type="ECO:0000256" key="5">
    <source>
        <dbReference type="ARBA" id="ARBA00022776"/>
    </source>
</evidence>
<protein>
    <recommendedName>
        <fullName evidence="8">Nuclear condensin complex subunit 3 C-terminal domain-containing protein</fullName>
    </recommendedName>
</protein>
<dbReference type="SUPFAM" id="SSF48371">
    <property type="entry name" value="ARM repeat"/>
    <property type="match status" value="1"/>
</dbReference>
<sequence>MGLTKGSIEHNIRQHFSDAQVSTATHRKLVNSLLHIHEEQAERGLEEEIEFIKEFLRNIFKILPLKKKEPTADRIIKFCAHYIQHIQDKIKKSEKYKQNEDELEETIASRLVRSLFDHLLPGLESKDKYVRLRICQIITLVINCMEEIDDDLFQLLKKALEKRLRDKEPSIRVQAVIAASRFQNSEEDVNRDSIKKIFLHLIQHDSNAEVRRSVILNLEKNVETLPFIIERARDTDSINRRTIFSRTLPEMGDFRQLSIGKREKILRWGLKDRNDQVKKAAAKMFSTIWIEHVNNNLLELLERLDVINSKIAEDAMSSFFSMRIDVVKTITFDDDFWENITPESAFLVRCWNDFCIKERYTHLLEEKIPEISQLALYIEKILENFENSTDENKQELEFILEQILLTIKTTDFSDEMGRKKIFNILQNNIPNFIFSENLITHMVEIFQKIVSDERTYVKLLMEIILDLYDSLDIRTNKNKDDKEDTKSEDSFVSAVSSQDNAASYISIDSIIKRETEETSENHKTLIIFRCLHLTQVMLENIEKNFQNNFEFIEILHNLIIPSVRSHNAPIREKGLRCLGLYCLLDKKLAKENLVLFCHCLVKGHDSLKIEAIKIMTDIFMCYKYDIFDDSSTDLHSIQLLYEQILQTTSNLDIMATAVEAVAKLMLTSFFDDPKLLKTLIILYFHPETASNLHLRQILAYFIPAYCYSLPKNQFCLQKIFVPALHKLSQIFENLDDNEYISFSQIALQMMDWIDPKKLINCGTLKSQSQLPPSQETKANEDIYLYLARDICTQIAESYSKEKRTLCSLLNKLHITYATDEELAHSIQEIINTLLEENTLDTFTKNSLNKFSNSLYKIHKN</sequence>
<evidence type="ECO:0000256" key="7">
    <source>
        <dbReference type="ARBA" id="ARBA00023306"/>
    </source>
</evidence>
<keyword evidence="3" id="KW-0158">Chromosome</keyword>
<keyword evidence="10" id="KW-1185">Reference proteome</keyword>
<dbReference type="InterPro" id="IPR027165">
    <property type="entry name" value="CND3"/>
</dbReference>
<evidence type="ECO:0000256" key="3">
    <source>
        <dbReference type="ARBA" id="ARBA00022454"/>
    </source>
</evidence>
<dbReference type="InterPro" id="IPR011989">
    <property type="entry name" value="ARM-like"/>
</dbReference>
<name>A0A899FYB9_9ASCO</name>
<keyword evidence="5" id="KW-0498">Mitosis</keyword>
<dbReference type="InterPro" id="IPR025977">
    <property type="entry name" value="Cnd3_C"/>
</dbReference>
<evidence type="ECO:0000256" key="4">
    <source>
        <dbReference type="ARBA" id="ARBA00022618"/>
    </source>
</evidence>
<comment type="subcellular location">
    <subcellularLocation>
        <location evidence="1">Chromosome</location>
    </subcellularLocation>
</comment>
<dbReference type="PANTHER" id="PTHR14418">
    <property type="entry name" value="CONDENSIN COMPLEX SUBUNIT 3-RELATED"/>
    <property type="match status" value="1"/>
</dbReference>
<evidence type="ECO:0000256" key="2">
    <source>
        <dbReference type="ARBA" id="ARBA00006533"/>
    </source>
</evidence>
<dbReference type="GO" id="GO:0051301">
    <property type="term" value="P:cell division"/>
    <property type="evidence" value="ECO:0007669"/>
    <property type="project" value="UniProtKB-KW"/>
</dbReference>
<dbReference type="Proteomes" id="UP000663699">
    <property type="component" value="Chromosome 1"/>
</dbReference>
<proteinExistence type="inferred from homology"/>
<evidence type="ECO:0000259" key="8">
    <source>
        <dbReference type="Pfam" id="PF12719"/>
    </source>
</evidence>
<keyword evidence="4" id="KW-0132">Cell division</keyword>
<evidence type="ECO:0000256" key="6">
    <source>
        <dbReference type="ARBA" id="ARBA00023067"/>
    </source>
</evidence>
<keyword evidence="7" id="KW-0131">Cell cycle</keyword>
<dbReference type="GO" id="GO:0007076">
    <property type="term" value="P:mitotic chromosome condensation"/>
    <property type="evidence" value="ECO:0007669"/>
    <property type="project" value="InterPro"/>
</dbReference>
<evidence type="ECO:0000256" key="1">
    <source>
        <dbReference type="ARBA" id="ARBA00004286"/>
    </source>
</evidence>
<reference evidence="9" key="1">
    <citation type="submission" date="2020-06" db="EMBL/GenBank/DDBJ databases">
        <title>Genomes of multiple members of Pneumocystis genus reveal paths to human pathogen Pneumocystis jirovecii.</title>
        <authorList>
            <person name="Cisse O.H."/>
            <person name="Ma L."/>
            <person name="Dekker J."/>
            <person name="Khil P."/>
            <person name="Jo J."/>
            <person name="Brenchley J."/>
            <person name="Blair R."/>
            <person name="Pahar B."/>
            <person name="Chabe M."/>
            <person name="Van Rompay K.A."/>
            <person name="Keesler R."/>
            <person name="Sukura A."/>
            <person name="Hirsch V."/>
            <person name="Kutty G."/>
            <person name="Liu Y."/>
            <person name="Peng L."/>
            <person name="Chen J."/>
            <person name="Song J."/>
            <person name="Weissenbacher-Lang C."/>
            <person name="Xu J."/>
            <person name="Upham N.S."/>
            <person name="Stajich J.E."/>
            <person name="Cuomo C.A."/>
            <person name="Cushion M.T."/>
            <person name="Kovacs J.A."/>
        </authorList>
    </citation>
    <scope>NUCLEOTIDE SEQUENCE</scope>
    <source>
        <strain evidence="9">2A</strain>
    </source>
</reference>
<dbReference type="GO" id="GO:0000793">
    <property type="term" value="C:condensed chromosome"/>
    <property type="evidence" value="ECO:0007669"/>
    <property type="project" value="TreeGrafter"/>
</dbReference>
<feature type="domain" description="Nuclear condensin complex subunit 3 C-terminal" evidence="8">
    <location>
        <begin position="529"/>
        <end position="814"/>
    </location>
</feature>